<dbReference type="NCBIfam" id="TIGR00616">
    <property type="entry name" value="rect"/>
    <property type="match status" value="1"/>
</dbReference>
<dbReference type="InterPro" id="IPR018330">
    <property type="entry name" value="RecT_fam"/>
</dbReference>
<dbReference type="GO" id="GO:0003677">
    <property type="term" value="F:DNA binding"/>
    <property type="evidence" value="ECO:0007669"/>
    <property type="project" value="InterPro"/>
</dbReference>
<gene>
    <name evidence="2" type="ORF">OBE_03479</name>
</gene>
<organism evidence="2">
    <name type="scientific">human gut metagenome</name>
    <dbReference type="NCBI Taxonomy" id="408170"/>
    <lineage>
        <taxon>unclassified sequences</taxon>
        <taxon>metagenomes</taxon>
        <taxon>organismal metagenomes</taxon>
    </lineage>
</organism>
<name>K1TYK8_9ZZZZ</name>
<dbReference type="Pfam" id="PF03837">
    <property type="entry name" value="RecT"/>
    <property type="match status" value="1"/>
</dbReference>
<evidence type="ECO:0000256" key="1">
    <source>
        <dbReference type="SAM" id="MobiDB-lite"/>
    </source>
</evidence>
<proteinExistence type="predicted"/>
<comment type="caution">
    <text evidence="2">The sequence shown here is derived from an EMBL/GenBank/DDBJ whole genome shotgun (WGS) entry which is preliminary data.</text>
</comment>
<feature type="region of interest" description="Disordered" evidence="1">
    <location>
        <begin position="127"/>
        <end position="151"/>
    </location>
</feature>
<evidence type="ECO:0000313" key="2">
    <source>
        <dbReference type="EMBL" id="EKC71265.1"/>
    </source>
</evidence>
<dbReference type="GO" id="GO:0006259">
    <property type="term" value="P:DNA metabolic process"/>
    <property type="evidence" value="ECO:0007669"/>
    <property type="project" value="InterPro"/>
</dbReference>
<feature type="compositionally biased region" description="Polar residues" evidence="1">
    <location>
        <begin position="135"/>
        <end position="151"/>
    </location>
</feature>
<accession>K1TYK8</accession>
<protein>
    <submittedName>
        <fullName evidence="2">RecT family protein</fullName>
    </submittedName>
</protein>
<dbReference type="InterPro" id="IPR004590">
    <property type="entry name" value="ssDNA_annealing_RecT"/>
</dbReference>
<dbReference type="AlphaFoldDB" id="K1TYK8"/>
<feature type="non-terminal residue" evidence="2">
    <location>
        <position position="1"/>
    </location>
</feature>
<sequence>VVEIKEGELMSYNPLDEEIKVSLITDEEERENTPTIGYYAMFRYHNGFIKSIYWSRNKMEAFALKYSKGYRKKSGYTFWEKDFDAMARKTMLRQLISKWGIMSIEMQKALDSDMAVVNEDGTVDYIDSDYEEDNSSPSNVETPSENDTTVVRKQCRY</sequence>
<reference evidence="2" key="1">
    <citation type="journal article" date="2013" name="Environ. Microbiol.">
        <title>Microbiota from the distal guts of lean and obese adolescents exhibit partial functional redundancy besides clear differences in community structure.</title>
        <authorList>
            <person name="Ferrer M."/>
            <person name="Ruiz A."/>
            <person name="Lanza F."/>
            <person name="Haange S.B."/>
            <person name="Oberbach A."/>
            <person name="Till H."/>
            <person name="Bargiela R."/>
            <person name="Campoy C."/>
            <person name="Segura M.T."/>
            <person name="Richter M."/>
            <person name="von Bergen M."/>
            <person name="Seifert J."/>
            <person name="Suarez A."/>
        </authorList>
    </citation>
    <scope>NUCLEOTIDE SEQUENCE</scope>
</reference>
<dbReference type="EMBL" id="AJWZ01002326">
    <property type="protein sequence ID" value="EKC71265.1"/>
    <property type="molecule type" value="Genomic_DNA"/>
</dbReference>